<feature type="transmembrane region" description="Helical" evidence="6">
    <location>
        <begin position="20"/>
        <end position="44"/>
    </location>
</feature>
<comment type="subcellular location">
    <subcellularLocation>
        <location evidence="1">Cell membrane</location>
        <topology evidence="1">Multi-pass membrane protein</topology>
    </subcellularLocation>
</comment>
<evidence type="ECO:0000256" key="6">
    <source>
        <dbReference type="SAM" id="Phobius"/>
    </source>
</evidence>
<accession>A0A8J3UZM9</accession>
<evidence type="ECO:0000256" key="4">
    <source>
        <dbReference type="ARBA" id="ARBA00022989"/>
    </source>
</evidence>
<dbReference type="InterPro" id="IPR036259">
    <property type="entry name" value="MFS_trans_sf"/>
</dbReference>
<feature type="transmembrane region" description="Helical" evidence="6">
    <location>
        <begin position="317"/>
        <end position="338"/>
    </location>
</feature>
<dbReference type="SUPFAM" id="SSF103473">
    <property type="entry name" value="MFS general substrate transporter"/>
    <property type="match status" value="1"/>
</dbReference>
<dbReference type="PANTHER" id="PTHR23513:SF6">
    <property type="entry name" value="MAJOR FACILITATOR SUPERFAMILY ASSOCIATED DOMAIN-CONTAINING PROTEIN"/>
    <property type="match status" value="1"/>
</dbReference>
<gene>
    <name evidence="8" type="ORF">Pth03_12010</name>
</gene>
<dbReference type="CDD" id="cd06173">
    <property type="entry name" value="MFS_MefA_like"/>
    <property type="match status" value="1"/>
</dbReference>
<organism evidence="8 9">
    <name type="scientific">Planotetraspora thailandica</name>
    <dbReference type="NCBI Taxonomy" id="487172"/>
    <lineage>
        <taxon>Bacteria</taxon>
        <taxon>Bacillati</taxon>
        <taxon>Actinomycetota</taxon>
        <taxon>Actinomycetes</taxon>
        <taxon>Streptosporangiales</taxon>
        <taxon>Streptosporangiaceae</taxon>
        <taxon>Planotetraspora</taxon>
    </lineage>
</organism>
<evidence type="ECO:0000256" key="1">
    <source>
        <dbReference type="ARBA" id="ARBA00004651"/>
    </source>
</evidence>
<evidence type="ECO:0000256" key="3">
    <source>
        <dbReference type="ARBA" id="ARBA00022692"/>
    </source>
</evidence>
<dbReference type="InterPro" id="IPR011701">
    <property type="entry name" value="MFS"/>
</dbReference>
<keyword evidence="9" id="KW-1185">Reference proteome</keyword>
<comment type="caution">
    <text evidence="8">The sequence shown here is derived from an EMBL/GenBank/DDBJ whole genome shotgun (WGS) entry which is preliminary data.</text>
</comment>
<feature type="domain" description="Major facilitator superfamily (MFS) profile" evidence="7">
    <location>
        <begin position="225"/>
        <end position="419"/>
    </location>
</feature>
<proteinExistence type="predicted"/>
<keyword evidence="3 6" id="KW-0812">Transmembrane</keyword>
<sequence>MRSEGGGAGMWRDTSFRFFLGADAISQFGTQITLVALPLVAVLTLDASPFQIGVLTAAEMAAFLLIGLPAGVWVDRLRRRPILIWSDLLRAAALLSVPIAVALDAMTLPHLYAVALLMGIGAVFFDVAHMSFLPSLVGKDDLLKGNGTLETLRNTAVLSGPALGGWLVHALSAPVALLADAVSYLVSALLLGGVRAEETIAPVAERRRLREEIGEGVRHVAGHPVLRRIAWVGALTMLSNGIWAVAQPIFLIKTLGVGPGIYGLLLSGGAVGGLIGAVLAPRIADRFGVGRALYGGAAMAALVILISPLAAEGWRLALFPLGCLLSGIGAAVFGINQLSYRQRITPEHLLGRMNASMRFLMWGAMPIGGLLGGALGEIFNAHTVLWVATVGVTVAHLPVLASRKILRLQSPQRTMPSRG</sequence>
<dbReference type="AlphaFoldDB" id="A0A8J3UZM9"/>
<reference evidence="8" key="1">
    <citation type="submission" date="2021-01" db="EMBL/GenBank/DDBJ databases">
        <title>Whole genome shotgun sequence of Planotetraspora thailandica NBRC 104271.</title>
        <authorList>
            <person name="Komaki H."/>
            <person name="Tamura T."/>
        </authorList>
    </citation>
    <scope>NUCLEOTIDE SEQUENCE</scope>
    <source>
        <strain evidence="8">NBRC 104271</strain>
    </source>
</reference>
<dbReference type="GO" id="GO:0022857">
    <property type="term" value="F:transmembrane transporter activity"/>
    <property type="evidence" value="ECO:0007669"/>
    <property type="project" value="InterPro"/>
</dbReference>
<dbReference type="RefSeq" id="WP_239118780.1">
    <property type="nucleotide sequence ID" value="NZ_BOOR01000007.1"/>
</dbReference>
<feature type="transmembrane region" description="Helical" evidence="6">
    <location>
        <begin position="50"/>
        <end position="70"/>
    </location>
</feature>
<feature type="transmembrane region" description="Helical" evidence="6">
    <location>
        <begin position="229"/>
        <end position="249"/>
    </location>
</feature>
<dbReference type="InterPro" id="IPR020846">
    <property type="entry name" value="MFS_dom"/>
</dbReference>
<keyword evidence="4 6" id="KW-1133">Transmembrane helix</keyword>
<dbReference type="PRINTS" id="PR01988">
    <property type="entry name" value="EXPORTERBACE"/>
</dbReference>
<dbReference type="GO" id="GO:0005886">
    <property type="term" value="C:plasma membrane"/>
    <property type="evidence" value="ECO:0007669"/>
    <property type="project" value="UniProtKB-SubCell"/>
</dbReference>
<dbReference type="EMBL" id="BOOR01000007">
    <property type="protein sequence ID" value="GII52812.1"/>
    <property type="molecule type" value="Genomic_DNA"/>
</dbReference>
<dbReference type="Proteomes" id="UP000605992">
    <property type="component" value="Unassembled WGS sequence"/>
</dbReference>
<dbReference type="Gene3D" id="1.20.1250.20">
    <property type="entry name" value="MFS general substrate transporter like domains"/>
    <property type="match status" value="1"/>
</dbReference>
<keyword evidence="5 6" id="KW-0472">Membrane</keyword>
<name>A0A8J3UZM9_9ACTN</name>
<feature type="transmembrane region" description="Helical" evidence="6">
    <location>
        <begin position="385"/>
        <end position="406"/>
    </location>
</feature>
<dbReference type="InterPro" id="IPR022324">
    <property type="entry name" value="Bacilysin_exporter_BacE_put"/>
</dbReference>
<dbReference type="Pfam" id="PF07690">
    <property type="entry name" value="MFS_1"/>
    <property type="match status" value="1"/>
</dbReference>
<evidence type="ECO:0000313" key="8">
    <source>
        <dbReference type="EMBL" id="GII52812.1"/>
    </source>
</evidence>
<feature type="transmembrane region" description="Helical" evidence="6">
    <location>
        <begin position="292"/>
        <end position="311"/>
    </location>
</feature>
<protein>
    <submittedName>
        <fullName evidence="8">MFS transporter</fullName>
    </submittedName>
</protein>
<evidence type="ECO:0000313" key="9">
    <source>
        <dbReference type="Proteomes" id="UP000605992"/>
    </source>
</evidence>
<feature type="transmembrane region" description="Helical" evidence="6">
    <location>
        <begin position="109"/>
        <end position="128"/>
    </location>
</feature>
<evidence type="ECO:0000259" key="7">
    <source>
        <dbReference type="PROSITE" id="PS50850"/>
    </source>
</evidence>
<evidence type="ECO:0000256" key="2">
    <source>
        <dbReference type="ARBA" id="ARBA00022475"/>
    </source>
</evidence>
<dbReference type="PANTHER" id="PTHR23513">
    <property type="entry name" value="INTEGRAL MEMBRANE EFFLUX PROTEIN-RELATED"/>
    <property type="match status" value="1"/>
</dbReference>
<evidence type="ECO:0000256" key="5">
    <source>
        <dbReference type="ARBA" id="ARBA00023136"/>
    </source>
</evidence>
<dbReference type="PROSITE" id="PS50850">
    <property type="entry name" value="MFS"/>
    <property type="match status" value="1"/>
</dbReference>
<feature type="transmembrane region" description="Helical" evidence="6">
    <location>
        <begin position="261"/>
        <end position="280"/>
    </location>
</feature>
<feature type="transmembrane region" description="Helical" evidence="6">
    <location>
        <begin position="359"/>
        <end position="379"/>
    </location>
</feature>
<keyword evidence="2" id="KW-1003">Cell membrane</keyword>